<dbReference type="WBParaSite" id="scf7180000423004.g9999">
    <property type="protein sequence ID" value="scf7180000423004.g9999"/>
    <property type="gene ID" value="scf7180000423004.g9999"/>
</dbReference>
<evidence type="ECO:0000256" key="1">
    <source>
        <dbReference type="SAM" id="MobiDB-lite"/>
    </source>
</evidence>
<feature type="compositionally biased region" description="Low complexity" evidence="1">
    <location>
        <begin position="123"/>
        <end position="133"/>
    </location>
</feature>
<keyword evidence="2" id="KW-1185">Reference proteome</keyword>
<feature type="compositionally biased region" description="Basic residues" evidence="1">
    <location>
        <begin position="109"/>
        <end position="118"/>
    </location>
</feature>
<dbReference type="Proteomes" id="UP000887560">
    <property type="component" value="Unplaced"/>
</dbReference>
<name>A0A915P748_9BILA</name>
<feature type="compositionally biased region" description="Basic and acidic residues" evidence="1">
    <location>
        <begin position="655"/>
        <end position="685"/>
    </location>
</feature>
<feature type="region of interest" description="Disordered" evidence="1">
    <location>
        <begin position="23"/>
        <end position="66"/>
    </location>
</feature>
<dbReference type="AlphaFoldDB" id="A0A915P748"/>
<feature type="compositionally biased region" description="Basic and acidic residues" evidence="1">
    <location>
        <begin position="706"/>
        <end position="721"/>
    </location>
</feature>
<evidence type="ECO:0000313" key="2">
    <source>
        <dbReference type="Proteomes" id="UP000887560"/>
    </source>
</evidence>
<protein>
    <submittedName>
        <fullName evidence="3">Uncharacterized protein</fullName>
    </submittedName>
</protein>
<feature type="compositionally biased region" description="Basic and acidic residues" evidence="1">
    <location>
        <begin position="35"/>
        <end position="53"/>
    </location>
</feature>
<sequence length="728" mass="83221">MKYRHITLIFQKYIKLQESEETISASAPANSPPDTPHELNNDKDLKEANENGKLKHKSTVTPPQPRIFSLDDPNFTFISYPSNNGNGQNLGKIIQDLSNVINDFGDKDKKKKDKRGKSKQPETNGYNNYSSTSSCHPDLLKDAIEYVSPKGKKKDANHFDFLKNFDDSKTPSSTNEFIPDGIDFVWPVEHHNGTEHSTPKLASPNHDNGINNHDINGFFDEACYLFIDDTGTSDTSDTTPIDTDTMKNYENNIGNHSNNGKLEAELNKTGQAKTSTTSFEIFSESENEEPVELENIYKTTLEEAENSEKQKCYTDSDGTLVCEWNKDKKSENNNSDEIIKLENEIHTTTSEIQPEPETISWRENNPEGKQDLAKIKTHRFNLELARNELEPPIKGETDKYDTFHFEAVEGNNVKNFEKYSLKIEIASVDNIENNSIIYINYQNNNNTTFTKILQKNEKYFQTMSNFIKRPVRFLMFKFGTRGHINKKLTIKCTDDVGNNDNIVEFDVEPEKPNPSNNDVYYESPIVKAKICPNDEYFIKIESRLFNFYRKMECDQAIFEDNYLNVYAIKQTHQGATCKLDKKEYVQINNTHEYINNLNDFEQFAIGRINLAIEKSKKVVMAPTMKNFGGIKIGENKGEKNKGKIPSGNINQDQDDQGKGKGKLIESDDVMKYKTPNTKEKNERDAVLPFLNDPQYHQNTPAYHQHPGNDPHPQHGNDERKGGILSQIC</sequence>
<accession>A0A915P748</accession>
<evidence type="ECO:0000313" key="3">
    <source>
        <dbReference type="WBParaSite" id="scf7180000423004.g9999"/>
    </source>
</evidence>
<reference evidence="3" key="1">
    <citation type="submission" date="2022-11" db="UniProtKB">
        <authorList>
            <consortium name="WormBaseParasite"/>
        </authorList>
    </citation>
    <scope>IDENTIFICATION</scope>
</reference>
<organism evidence="2 3">
    <name type="scientific">Meloidogyne floridensis</name>
    <dbReference type="NCBI Taxonomy" id="298350"/>
    <lineage>
        <taxon>Eukaryota</taxon>
        <taxon>Metazoa</taxon>
        <taxon>Ecdysozoa</taxon>
        <taxon>Nematoda</taxon>
        <taxon>Chromadorea</taxon>
        <taxon>Rhabditida</taxon>
        <taxon>Tylenchina</taxon>
        <taxon>Tylenchomorpha</taxon>
        <taxon>Tylenchoidea</taxon>
        <taxon>Meloidogynidae</taxon>
        <taxon>Meloidogyninae</taxon>
        <taxon>Meloidogyne</taxon>
    </lineage>
</organism>
<feature type="region of interest" description="Disordered" evidence="1">
    <location>
        <begin position="632"/>
        <end position="728"/>
    </location>
</feature>
<feature type="region of interest" description="Disordered" evidence="1">
    <location>
        <begin position="104"/>
        <end position="133"/>
    </location>
</feature>
<proteinExistence type="predicted"/>